<evidence type="ECO:0000259" key="2">
    <source>
        <dbReference type="Pfam" id="PF08550"/>
    </source>
</evidence>
<feature type="region of interest" description="Disordered" evidence="1">
    <location>
        <begin position="256"/>
        <end position="289"/>
    </location>
</feature>
<dbReference type="OrthoDB" id="3552381at2759"/>
<dbReference type="GO" id="GO:0007039">
    <property type="term" value="P:protein catabolic process in the vacuole"/>
    <property type="evidence" value="ECO:0007669"/>
    <property type="project" value="TreeGrafter"/>
</dbReference>
<organism evidence="3 4">
    <name type="scientific">Cadophora malorum</name>
    <dbReference type="NCBI Taxonomy" id="108018"/>
    <lineage>
        <taxon>Eukaryota</taxon>
        <taxon>Fungi</taxon>
        <taxon>Dikarya</taxon>
        <taxon>Ascomycota</taxon>
        <taxon>Pezizomycotina</taxon>
        <taxon>Leotiomycetes</taxon>
        <taxon>Helotiales</taxon>
        <taxon>Ploettnerulaceae</taxon>
        <taxon>Cadophora</taxon>
    </lineage>
</organism>
<dbReference type="PANTHER" id="PTHR28051:SF1">
    <property type="entry name" value="PROTEIN MTL1-RELATED"/>
    <property type="match status" value="1"/>
</dbReference>
<accession>A0A8H7W3G6</accession>
<dbReference type="GO" id="GO:0042149">
    <property type="term" value="P:cellular response to glucose starvation"/>
    <property type="evidence" value="ECO:0007669"/>
    <property type="project" value="TreeGrafter"/>
</dbReference>
<feature type="region of interest" description="Disordered" evidence="1">
    <location>
        <begin position="519"/>
        <end position="577"/>
    </location>
</feature>
<feature type="domain" description="Nitrogen regulatory protein areA GATA-like" evidence="2">
    <location>
        <begin position="208"/>
        <end position="220"/>
    </location>
</feature>
<evidence type="ECO:0000256" key="1">
    <source>
        <dbReference type="SAM" id="MobiDB-lite"/>
    </source>
</evidence>
<gene>
    <name evidence="3" type="ORF">IFR04_010587</name>
</gene>
<feature type="compositionally biased region" description="Acidic residues" evidence="1">
    <location>
        <begin position="47"/>
        <end position="56"/>
    </location>
</feature>
<dbReference type="InterPro" id="IPR052292">
    <property type="entry name" value="Glucose_repression_reg"/>
</dbReference>
<sequence>MDDSMPQDEYFEWEDIILYRAPCEVTENGKECQTLEYRRTFTHTFEESESDSDDFQWGESEIGSERSASSSTTSIQTSFTFKSFRDSEKKDSPIDFPSYEGIEDIDIGLGGLETATPIVEEMSFPELPAAVQEVEVDAPPTFERPTVPETRDCSALGLQPCGNVNYLLHQWREDDVSASWRHLVTKRKTWGDISQLDHSSWKRHNTVARLENASWRTWSKLRFGLKTVSPQTINWLKHCDDTCLYGPFSVSSRSWETSLQPPPPSLSSSRAVRTPKDKSESCTTTPPSILKKPSIADILRRGSLPTYTLPASSSSLSFTALQGRPLSDNSPLVHLQTSHEHTEFTTSIPTLDSSRPKKNVKFLSEVRQYIIVNPIGDRKIHRTVKKTRSKTLEEEAYFLDPEPVELVSEQSYWSPDSLWSYNQPQKEVSPSQTQEQKDTEWTWLGIVGEDENDYFSSKPISSHSTTAGTPYPYNQPTSTSSPSDIGEGSLSYYYGTSQTDAATEMGLESEEVEDDPIDYLLSCTSTPGSDSESLGVGSLSPGSSSLGSDEQSSASEESSDDEAPLAESDVGEMKIGGPVRGLGVGAGAGMLGRSVGMGMGMGFGMGIGIVDDEKHRLYEQVMEEFNLEY</sequence>
<dbReference type="InterPro" id="IPR013860">
    <property type="entry name" value="AreA_GATA"/>
</dbReference>
<dbReference type="GO" id="GO:0005773">
    <property type="term" value="C:vacuole"/>
    <property type="evidence" value="ECO:0007669"/>
    <property type="project" value="GOC"/>
</dbReference>
<comment type="caution">
    <text evidence="3">The sequence shown here is derived from an EMBL/GenBank/DDBJ whole genome shotgun (WGS) entry which is preliminary data.</text>
</comment>
<dbReference type="AlphaFoldDB" id="A0A8H7W3G6"/>
<name>A0A8H7W3G6_9HELO</name>
<dbReference type="Proteomes" id="UP000664132">
    <property type="component" value="Unassembled WGS sequence"/>
</dbReference>
<keyword evidence="4" id="KW-1185">Reference proteome</keyword>
<dbReference type="Pfam" id="PF08550">
    <property type="entry name" value="GATA_AreA"/>
    <property type="match status" value="1"/>
</dbReference>
<reference evidence="3" key="1">
    <citation type="submission" date="2021-02" db="EMBL/GenBank/DDBJ databases">
        <title>Genome sequence Cadophora malorum strain M34.</title>
        <authorList>
            <person name="Stefanovic E."/>
            <person name="Vu D."/>
            <person name="Scully C."/>
            <person name="Dijksterhuis J."/>
            <person name="Roader J."/>
            <person name="Houbraken J."/>
        </authorList>
    </citation>
    <scope>NUCLEOTIDE SEQUENCE</scope>
    <source>
        <strain evidence="3">M34</strain>
    </source>
</reference>
<feature type="region of interest" description="Disordered" evidence="1">
    <location>
        <begin position="454"/>
        <end position="492"/>
    </location>
</feature>
<evidence type="ECO:0000313" key="3">
    <source>
        <dbReference type="EMBL" id="KAG4416306.1"/>
    </source>
</evidence>
<proteinExistence type="predicted"/>
<feature type="compositionally biased region" description="Low complexity" evidence="1">
    <location>
        <begin position="59"/>
        <end position="71"/>
    </location>
</feature>
<feature type="compositionally biased region" description="Low complexity" evidence="1">
    <location>
        <begin position="531"/>
        <end position="556"/>
    </location>
</feature>
<protein>
    <recommendedName>
        <fullName evidence="2">Nitrogen regulatory protein areA GATA-like domain-containing protein</fullName>
    </recommendedName>
</protein>
<evidence type="ECO:0000313" key="4">
    <source>
        <dbReference type="Proteomes" id="UP000664132"/>
    </source>
</evidence>
<dbReference type="PANTHER" id="PTHR28051">
    <property type="entry name" value="PROTEIN MTL1-RELATED"/>
    <property type="match status" value="1"/>
</dbReference>
<dbReference type="EMBL" id="JAFJYH010000191">
    <property type="protein sequence ID" value="KAG4416306.1"/>
    <property type="molecule type" value="Genomic_DNA"/>
</dbReference>
<feature type="compositionally biased region" description="Polar residues" evidence="1">
    <location>
        <begin position="454"/>
        <end position="483"/>
    </location>
</feature>
<feature type="region of interest" description="Disordered" evidence="1">
    <location>
        <begin position="44"/>
        <end position="71"/>
    </location>
</feature>